<evidence type="ECO:0000313" key="1">
    <source>
        <dbReference type="EMBL" id="KAF9784559.1"/>
    </source>
</evidence>
<dbReference type="OrthoDB" id="3187773at2759"/>
<comment type="caution">
    <text evidence="1">The sequence shown here is derived from an EMBL/GenBank/DDBJ whole genome shotgun (WGS) entry which is preliminary data.</text>
</comment>
<dbReference type="Proteomes" id="UP000736335">
    <property type="component" value="Unassembled WGS sequence"/>
</dbReference>
<dbReference type="EMBL" id="WIUZ02000008">
    <property type="protein sequence ID" value="KAF9784559.1"/>
    <property type="molecule type" value="Genomic_DNA"/>
</dbReference>
<evidence type="ECO:0000313" key="2">
    <source>
        <dbReference type="Proteomes" id="UP000736335"/>
    </source>
</evidence>
<reference evidence="1" key="1">
    <citation type="journal article" date="2020" name="Nat. Commun.">
        <title>Large-scale genome sequencing of mycorrhizal fungi provides insights into the early evolution of symbiotic traits.</title>
        <authorList>
            <person name="Miyauchi S."/>
            <person name="Kiss E."/>
            <person name="Kuo A."/>
            <person name="Drula E."/>
            <person name="Kohler A."/>
            <person name="Sanchez-Garcia M."/>
            <person name="Morin E."/>
            <person name="Andreopoulos B."/>
            <person name="Barry K.W."/>
            <person name="Bonito G."/>
            <person name="Buee M."/>
            <person name="Carver A."/>
            <person name="Chen C."/>
            <person name="Cichocki N."/>
            <person name="Clum A."/>
            <person name="Culley D."/>
            <person name="Crous P.W."/>
            <person name="Fauchery L."/>
            <person name="Girlanda M."/>
            <person name="Hayes R.D."/>
            <person name="Keri Z."/>
            <person name="LaButti K."/>
            <person name="Lipzen A."/>
            <person name="Lombard V."/>
            <person name="Magnuson J."/>
            <person name="Maillard F."/>
            <person name="Murat C."/>
            <person name="Nolan M."/>
            <person name="Ohm R.A."/>
            <person name="Pangilinan J."/>
            <person name="Pereira M.F."/>
            <person name="Perotto S."/>
            <person name="Peter M."/>
            <person name="Pfister S."/>
            <person name="Riley R."/>
            <person name="Sitrit Y."/>
            <person name="Stielow J.B."/>
            <person name="Szollosi G."/>
            <person name="Zifcakova L."/>
            <person name="Stursova M."/>
            <person name="Spatafora J.W."/>
            <person name="Tedersoo L."/>
            <person name="Vaario L.M."/>
            <person name="Yamada A."/>
            <person name="Yan M."/>
            <person name="Wang P."/>
            <person name="Xu J."/>
            <person name="Bruns T."/>
            <person name="Baldrian P."/>
            <person name="Vilgalys R."/>
            <person name="Dunand C."/>
            <person name="Henrissat B."/>
            <person name="Grigoriev I.V."/>
            <person name="Hibbett D."/>
            <person name="Nagy L.G."/>
            <person name="Martin F.M."/>
        </authorList>
    </citation>
    <scope>NUCLEOTIDE SEQUENCE</scope>
    <source>
        <strain evidence="1">UH-Tt-Lm1</strain>
    </source>
</reference>
<accession>A0A9P6HDA4</accession>
<proteinExistence type="predicted"/>
<reference evidence="1" key="2">
    <citation type="submission" date="2020-11" db="EMBL/GenBank/DDBJ databases">
        <authorList>
            <consortium name="DOE Joint Genome Institute"/>
            <person name="Kuo A."/>
            <person name="Miyauchi S."/>
            <person name="Kiss E."/>
            <person name="Drula E."/>
            <person name="Kohler A."/>
            <person name="Sanchez-Garcia M."/>
            <person name="Andreopoulos B."/>
            <person name="Barry K.W."/>
            <person name="Bonito G."/>
            <person name="Buee M."/>
            <person name="Carver A."/>
            <person name="Chen C."/>
            <person name="Cichocki N."/>
            <person name="Clum A."/>
            <person name="Culley D."/>
            <person name="Crous P.W."/>
            <person name="Fauchery L."/>
            <person name="Girlanda M."/>
            <person name="Hayes R."/>
            <person name="Keri Z."/>
            <person name="Labutti K."/>
            <person name="Lipzen A."/>
            <person name="Lombard V."/>
            <person name="Magnuson J."/>
            <person name="Maillard F."/>
            <person name="Morin E."/>
            <person name="Murat C."/>
            <person name="Nolan M."/>
            <person name="Ohm R."/>
            <person name="Pangilinan J."/>
            <person name="Pereira M."/>
            <person name="Perotto S."/>
            <person name="Peter M."/>
            <person name="Riley R."/>
            <person name="Sitrit Y."/>
            <person name="Stielow B."/>
            <person name="Szollosi G."/>
            <person name="Zifcakova L."/>
            <person name="Stursova M."/>
            <person name="Spatafora J.W."/>
            <person name="Tedersoo L."/>
            <person name="Vaario L.-M."/>
            <person name="Yamada A."/>
            <person name="Yan M."/>
            <person name="Wang P."/>
            <person name="Xu J."/>
            <person name="Bruns T."/>
            <person name="Baldrian P."/>
            <person name="Vilgalys R."/>
            <person name="Henrissat B."/>
            <person name="Grigoriev I.V."/>
            <person name="Hibbett D."/>
            <person name="Nagy L.G."/>
            <person name="Martin F.M."/>
        </authorList>
    </citation>
    <scope>NUCLEOTIDE SEQUENCE</scope>
    <source>
        <strain evidence="1">UH-Tt-Lm1</strain>
    </source>
</reference>
<keyword evidence="2" id="KW-1185">Reference proteome</keyword>
<name>A0A9P6HDA4_9AGAM</name>
<sequence>MAIIHLDSIVRGAHLLPRFPSNSRVYREINYTQTLDVFQSFYVNKYIDHHINKREINLFFPPAKRDRFCGVNGRGANDITSRSDK</sequence>
<protein>
    <submittedName>
        <fullName evidence="1">Uncharacterized protein</fullName>
    </submittedName>
</protein>
<dbReference type="AlphaFoldDB" id="A0A9P6HDA4"/>
<gene>
    <name evidence="1" type="ORF">BJ322DRAFT_1006935</name>
</gene>
<organism evidence="1 2">
    <name type="scientific">Thelephora terrestris</name>
    <dbReference type="NCBI Taxonomy" id="56493"/>
    <lineage>
        <taxon>Eukaryota</taxon>
        <taxon>Fungi</taxon>
        <taxon>Dikarya</taxon>
        <taxon>Basidiomycota</taxon>
        <taxon>Agaricomycotina</taxon>
        <taxon>Agaricomycetes</taxon>
        <taxon>Thelephorales</taxon>
        <taxon>Thelephoraceae</taxon>
        <taxon>Thelephora</taxon>
    </lineage>
</organism>